<dbReference type="Proteomes" id="UP000287171">
    <property type="component" value="Unassembled WGS sequence"/>
</dbReference>
<evidence type="ECO:0000313" key="1">
    <source>
        <dbReference type="EMBL" id="GCE28699.1"/>
    </source>
</evidence>
<protein>
    <submittedName>
        <fullName evidence="1">Uncharacterized protein</fullName>
    </submittedName>
</protein>
<dbReference type="AlphaFoldDB" id="A0A402BBI8"/>
<organism evidence="1 2">
    <name type="scientific">Dictyobacter alpinus</name>
    <dbReference type="NCBI Taxonomy" id="2014873"/>
    <lineage>
        <taxon>Bacteria</taxon>
        <taxon>Bacillati</taxon>
        <taxon>Chloroflexota</taxon>
        <taxon>Ktedonobacteria</taxon>
        <taxon>Ktedonobacterales</taxon>
        <taxon>Dictyobacteraceae</taxon>
        <taxon>Dictyobacter</taxon>
    </lineage>
</organism>
<keyword evidence="2" id="KW-1185">Reference proteome</keyword>
<sequence>MHQAPEQIVYQAIEQGVHGMIVIGAGILYGCGGGVTPSFWLSPTRAEQVLGWKPSVASFEEDLRRTNNSCGPPRHNVSFHLKLPAR</sequence>
<dbReference type="RefSeq" id="WP_126628884.1">
    <property type="nucleotide sequence ID" value="NZ_BIFT01000001.1"/>
</dbReference>
<name>A0A402BBI8_9CHLR</name>
<reference evidence="2" key="1">
    <citation type="submission" date="2018-12" db="EMBL/GenBank/DDBJ databases">
        <title>Tengunoibacter tsumagoiensis gen. nov., sp. nov., Dictyobacter kobayashii sp. nov., D. alpinus sp. nov., and D. joshuensis sp. nov. and description of Dictyobacteraceae fam. nov. within the order Ktedonobacterales isolated from Tengu-no-mugimeshi.</title>
        <authorList>
            <person name="Wang C.M."/>
            <person name="Zheng Y."/>
            <person name="Sakai Y."/>
            <person name="Toyoda A."/>
            <person name="Minakuchi Y."/>
            <person name="Abe K."/>
            <person name="Yokota A."/>
            <person name="Yabe S."/>
        </authorList>
    </citation>
    <scope>NUCLEOTIDE SEQUENCE [LARGE SCALE GENOMIC DNA]</scope>
    <source>
        <strain evidence="2">Uno16</strain>
    </source>
</reference>
<dbReference type="EMBL" id="BIFT01000001">
    <property type="protein sequence ID" value="GCE28699.1"/>
    <property type="molecule type" value="Genomic_DNA"/>
</dbReference>
<evidence type="ECO:0000313" key="2">
    <source>
        <dbReference type="Proteomes" id="UP000287171"/>
    </source>
</evidence>
<comment type="caution">
    <text evidence="1">The sequence shown here is derived from an EMBL/GenBank/DDBJ whole genome shotgun (WGS) entry which is preliminary data.</text>
</comment>
<proteinExistence type="predicted"/>
<accession>A0A402BBI8</accession>
<gene>
    <name evidence="1" type="ORF">KDA_41830</name>
</gene>